<evidence type="ECO:0000256" key="1">
    <source>
        <dbReference type="ARBA" id="ARBA00022478"/>
    </source>
</evidence>
<evidence type="ECO:0000313" key="5">
    <source>
        <dbReference type="Proteomes" id="UP001153620"/>
    </source>
</evidence>
<dbReference type="Gene3D" id="3.30.1490.120">
    <property type="entry name" value="RNA polymerase Rpb7-like, N-terminal domain"/>
    <property type="match status" value="1"/>
</dbReference>
<feature type="compositionally biased region" description="Basic and acidic residues" evidence="3">
    <location>
        <begin position="201"/>
        <end position="235"/>
    </location>
</feature>
<dbReference type="InterPro" id="IPR036898">
    <property type="entry name" value="RNA_pol_Rpb7-like_N_sf"/>
</dbReference>
<reference evidence="4" key="2">
    <citation type="submission" date="2022-10" db="EMBL/GenBank/DDBJ databases">
        <authorList>
            <consortium name="ENA_rothamsted_submissions"/>
            <consortium name="culmorum"/>
            <person name="King R."/>
        </authorList>
    </citation>
    <scope>NUCLEOTIDE SEQUENCE</scope>
</reference>
<reference evidence="4" key="1">
    <citation type="submission" date="2022-01" db="EMBL/GenBank/DDBJ databases">
        <authorList>
            <person name="King R."/>
        </authorList>
    </citation>
    <scope>NUCLEOTIDE SEQUENCE</scope>
</reference>
<dbReference type="EMBL" id="OU895878">
    <property type="protein sequence ID" value="CAG9806089.1"/>
    <property type="molecule type" value="Genomic_DNA"/>
</dbReference>
<accession>A0A9N9RZM2</accession>
<evidence type="ECO:0000313" key="4">
    <source>
        <dbReference type="EMBL" id="CAG9806089.1"/>
    </source>
</evidence>
<dbReference type="GO" id="GO:0000428">
    <property type="term" value="C:DNA-directed RNA polymerase complex"/>
    <property type="evidence" value="ECO:0007669"/>
    <property type="project" value="UniProtKB-KW"/>
</dbReference>
<gene>
    <name evidence="4" type="ORF">CHIRRI_LOCUS8954</name>
</gene>
<feature type="region of interest" description="Disordered" evidence="3">
    <location>
        <begin position="198"/>
        <end position="259"/>
    </location>
</feature>
<evidence type="ECO:0000256" key="2">
    <source>
        <dbReference type="ARBA" id="ARBA00023163"/>
    </source>
</evidence>
<sequence length="362" mass="41918">MGKPKNFYIRYKLLELENYVNHPESCVKKVHKVEKLIFGSNVVNNFKESILRILSRKIGKYDRNLDGVVLDFRNTKILNMQTGIRYDSSYSVINIETNFYIFAPRKDVIVDGIVKHINIQKMETIISVVIYRVFNVKVTFKGCIKKNDVHHNKEIKIRIKEFHFDNEIPYIEAEMVGIATMSNTRKVFDDLPDSGISESSIHNELRENDSDSDNKSEKYDLDQSRIKIKQERESSTEPSTSITSSKRHAKRKIEDSYDLPPLKKIKQEKLFDDDSLQNHITTKHNDSETDFNGSAKKEKKTKNHAEGDMSLSSSFNDFNSSACTDKLTTKKKKKKKRNAEDDFESSLQMLLDASITIKQEKV</sequence>
<organism evidence="4 5">
    <name type="scientific">Chironomus riparius</name>
    <dbReference type="NCBI Taxonomy" id="315576"/>
    <lineage>
        <taxon>Eukaryota</taxon>
        <taxon>Metazoa</taxon>
        <taxon>Ecdysozoa</taxon>
        <taxon>Arthropoda</taxon>
        <taxon>Hexapoda</taxon>
        <taxon>Insecta</taxon>
        <taxon>Pterygota</taxon>
        <taxon>Neoptera</taxon>
        <taxon>Endopterygota</taxon>
        <taxon>Diptera</taxon>
        <taxon>Nematocera</taxon>
        <taxon>Chironomoidea</taxon>
        <taxon>Chironomidae</taxon>
        <taxon>Chironominae</taxon>
        <taxon>Chironomus</taxon>
    </lineage>
</organism>
<dbReference type="AlphaFoldDB" id="A0A9N9RZM2"/>
<feature type="region of interest" description="Disordered" evidence="3">
    <location>
        <begin position="281"/>
        <end position="322"/>
    </location>
</feature>
<keyword evidence="5" id="KW-1185">Reference proteome</keyword>
<proteinExistence type="predicted"/>
<keyword evidence="2" id="KW-0804">Transcription</keyword>
<evidence type="ECO:0000256" key="3">
    <source>
        <dbReference type="SAM" id="MobiDB-lite"/>
    </source>
</evidence>
<name>A0A9N9RZM2_9DIPT</name>
<dbReference type="Proteomes" id="UP001153620">
    <property type="component" value="Chromosome 2"/>
</dbReference>
<protein>
    <recommendedName>
        <fullName evidence="6">DNA-directed RNA polymerase I subunit RPA43</fullName>
    </recommendedName>
</protein>
<keyword evidence="1" id="KW-0240">DNA-directed RNA polymerase</keyword>
<feature type="compositionally biased region" description="Low complexity" evidence="3">
    <location>
        <begin position="310"/>
        <end position="321"/>
    </location>
</feature>
<evidence type="ECO:0008006" key="6">
    <source>
        <dbReference type="Google" id="ProtNLM"/>
    </source>
</evidence>
<dbReference type="OrthoDB" id="10250504at2759"/>